<dbReference type="InterPro" id="IPR000276">
    <property type="entry name" value="GPCR_Rhodpsn"/>
</dbReference>
<keyword evidence="4 8" id="KW-0812">Transmembrane</keyword>
<keyword evidence="8" id="KW-0807">Transducer</keyword>
<evidence type="ECO:0000256" key="9">
    <source>
        <dbReference type="SAM" id="Phobius"/>
    </source>
</evidence>
<keyword evidence="7 8" id="KW-0675">Receptor</keyword>
<keyword evidence="6 9" id="KW-0472">Membrane</keyword>
<feature type="transmembrane region" description="Helical" evidence="9">
    <location>
        <begin position="74"/>
        <end position="97"/>
    </location>
</feature>
<dbReference type="PROSITE" id="PS50262">
    <property type="entry name" value="G_PROTEIN_RECEP_F1_2"/>
    <property type="match status" value="1"/>
</dbReference>
<comment type="subcellular location">
    <subcellularLocation>
        <location evidence="1">Cell membrane</location>
        <topology evidence="1">Multi-pass membrane protein</topology>
    </subcellularLocation>
</comment>
<feature type="transmembrane region" description="Helical" evidence="9">
    <location>
        <begin position="40"/>
        <end position="62"/>
    </location>
</feature>
<dbReference type="Pfam" id="PF00001">
    <property type="entry name" value="7tm_1"/>
    <property type="match status" value="1"/>
</dbReference>
<evidence type="ECO:0000256" key="7">
    <source>
        <dbReference type="ARBA" id="ARBA00023170"/>
    </source>
</evidence>
<dbReference type="Gene3D" id="1.20.1070.10">
    <property type="entry name" value="Rhodopsin 7-helix transmembrane proteins"/>
    <property type="match status" value="1"/>
</dbReference>
<feature type="transmembrane region" description="Helical" evidence="9">
    <location>
        <begin position="151"/>
        <end position="171"/>
    </location>
</feature>
<keyword evidence="8" id="KW-0297">G-protein coupled receptor</keyword>
<gene>
    <name evidence="12 13" type="primary">LOC106467105</name>
</gene>
<evidence type="ECO:0000256" key="2">
    <source>
        <dbReference type="ARBA" id="ARBA00010663"/>
    </source>
</evidence>
<sequence>MDTMATLANPFHQSSNDSNLTDTGMMNDVFGPDYHRTVRIVIIAVMIVISLFGNTVVCWQLLVSRWRRHSKPKVLFLNLAVADLLVTTVTMTSQIVWEIMGRLWIAGDVFCRFFKLLQTFALVSSTYMLVSIALDRYYAIIHPLRPHFPKWKLALMAWVTSLLPSLPNVYIFREVQIGENQCFCSSLFYTGEYPQFHRQLYMAFVFLTVFIIPFCLLVALYSRILLEIWRQSSSMKKCQQTVSSLPRAKIKTLKMTMAIFVAFMVTNLPYVIQEMVLAFGNPESLNKNIVALFGVISASNSAINPYIYLTFHSKLGAWNRFTSCLKTVKNSSVSRIQTWHSRLSYRNTSITSHSTRNSTNVFNVPHKTESETIQLTVIANYSPPTKNAKLV</sequence>
<evidence type="ECO:0000313" key="12">
    <source>
        <dbReference type="RefSeq" id="XP_013782878.2"/>
    </source>
</evidence>
<evidence type="ECO:0000256" key="8">
    <source>
        <dbReference type="RuleBase" id="RU000688"/>
    </source>
</evidence>
<evidence type="ECO:0000256" key="5">
    <source>
        <dbReference type="ARBA" id="ARBA00022989"/>
    </source>
</evidence>
<dbReference type="RefSeq" id="XP_022250933.1">
    <property type="nucleotide sequence ID" value="XM_022395225.1"/>
</dbReference>
<feature type="transmembrane region" description="Helical" evidence="9">
    <location>
        <begin position="253"/>
        <end position="272"/>
    </location>
</feature>
<evidence type="ECO:0000256" key="1">
    <source>
        <dbReference type="ARBA" id="ARBA00004651"/>
    </source>
</evidence>
<evidence type="ECO:0000313" key="13">
    <source>
        <dbReference type="RefSeq" id="XP_022250933.1"/>
    </source>
</evidence>
<evidence type="ECO:0000259" key="10">
    <source>
        <dbReference type="PROSITE" id="PS50262"/>
    </source>
</evidence>
<evidence type="ECO:0000256" key="3">
    <source>
        <dbReference type="ARBA" id="ARBA00022475"/>
    </source>
</evidence>
<keyword evidence="5 9" id="KW-1133">Transmembrane helix</keyword>
<dbReference type="GeneID" id="106467105"/>
<feature type="transmembrane region" description="Helical" evidence="9">
    <location>
        <begin position="117"/>
        <end position="139"/>
    </location>
</feature>
<protein>
    <submittedName>
        <fullName evidence="12 13">Cardioacceleratory peptide receptor-like</fullName>
    </submittedName>
</protein>
<dbReference type="InterPro" id="IPR017452">
    <property type="entry name" value="GPCR_Rhodpsn_7TM"/>
</dbReference>
<organism evidence="11 12">
    <name type="scientific">Limulus polyphemus</name>
    <name type="common">Atlantic horseshoe crab</name>
    <dbReference type="NCBI Taxonomy" id="6850"/>
    <lineage>
        <taxon>Eukaryota</taxon>
        <taxon>Metazoa</taxon>
        <taxon>Ecdysozoa</taxon>
        <taxon>Arthropoda</taxon>
        <taxon>Chelicerata</taxon>
        <taxon>Merostomata</taxon>
        <taxon>Xiphosura</taxon>
        <taxon>Limulidae</taxon>
        <taxon>Limulus</taxon>
    </lineage>
</organism>
<dbReference type="PRINTS" id="PR00237">
    <property type="entry name" value="GPCRRHODOPSN"/>
</dbReference>
<dbReference type="PANTHER" id="PTHR24241:SF83">
    <property type="entry name" value="G-PROTEIN COUPLED RECEPTOR 150-RELATED"/>
    <property type="match status" value="1"/>
</dbReference>
<dbReference type="Proteomes" id="UP000694941">
    <property type="component" value="Unplaced"/>
</dbReference>
<evidence type="ECO:0000256" key="4">
    <source>
        <dbReference type="ARBA" id="ARBA00022692"/>
    </source>
</evidence>
<accession>A0ABM1BIW0</accession>
<comment type="similarity">
    <text evidence="2 8">Belongs to the G-protein coupled receptor 1 family.</text>
</comment>
<evidence type="ECO:0000313" key="11">
    <source>
        <dbReference type="Proteomes" id="UP000694941"/>
    </source>
</evidence>
<feature type="transmembrane region" description="Helical" evidence="9">
    <location>
        <begin position="200"/>
        <end position="226"/>
    </location>
</feature>
<dbReference type="RefSeq" id="XP_013782878.2">
    <property type="nucleotide sequence ID" value="XM_013927424.2"/>
</dbReference>
<dbReference type="SUPFAM" id="SSF81321">
    <property type="entry name" value="Family A G protein-coupled receptor-like"/>
    <property type="match status" value="1"/>
</dbReference>
<proteinExistence type="inferred from homology"/>
<reference evidence="12 13" key="1">
    <citation type="submission" date="2025-05" db="UniProtKB">
        <authorList>
            <consortium name="RefSeq"/>
        </authorList>
    </citation>
    <scope>IDENTIFICATION</scope>
    <source>
        <tissue evidence="12 13">Muscle</tissue>
    </source>
</reference>
<keyword evidence="3" id="KW-1003">Cell membrane</keyword>
<keyword evidence="11" id="KW-1185">Reference proteome</keyword>
<evidence type="ECO:0000256" key="6">
    <source>
        <dbReference type="ARBA" id="ARBA00023136"/>
    </source>
</evidence>
<feature type="transmembrane region" description="Helical" evidence="9">
    <location>
        <begin position="292"/>
        <end position="311"/>
    </location>
</feature>
<name>A0ABM1BIW0_LIMPO</name>
<dbReference type="PROSITE" id="PS00237">
    <property type="entry name" value="G_PROTEIN_RECEP_F1_1"/>
    <property type="match status" value="1"/>
</dbReference>
<dbReference type="PANTHER" id="PTHR24241">
    <property type="entry name" value="NEUROPEPTIDE RECEPTOR-RELATED G-PROTEIN COUPLED RECEPTOR"/>
    <property type="match status" value="1"/>
</dbReference>
<feature type="domain" description="G-protein coupled receptors family 1 profile" evidence="10">
    <location>
        <begin position="53"/>
        <end position="308"/>
    </location>
</feature>